<sequence>MEKNKRRLTETLIRGQDSAKRLQKLLPRRENDDGSDSAYCLVMEILGSFSGGLLLLDGCDSGEFSGVPASPHVGNLASSVDQTPEVHSGKKPAAAVKERRGCYKRRKTIDSRVKINDTADDGYAWRKYGQKEILHSKHPRCYYSPSTITNIHNEPSVKHEVESKAQSIDVSDTISSANDDRSSPVLGWDEILGYGHGHGHGHGHEAAISFVGFDHEDSSVTTSSHDHFRMDFLNTGSYLNDLFLDETLSEVNLMSGAFPRFD</sequence>
<comment type="caution">
    <text evidence="7">The sequence shown here is derived from an EMBL/GenBank/DDBJ whole genome shotgun (WGS) entry which is preliminary data.</text>
</comment>
<dbReference type="OMA" id="SITHHEV"/>
<dbReference type="GO" id="GO:0005634">
    <property type="term" value="C:nucleus"/>
    <property type="evidence" value="ECO:0007669"/>
    <property type="project" value="UniProtKB-SubCell"/>
</dbReference>
<dbReference type="GO" id="GO:0003700">
    <property type="term" value="F:DNA-binding transcription factor activity"/>
    <property type="evidence" value="ECO:0007669"/>
    <property type="project" value="InterPro"/>
</dbReference>
<reference evidence="7 8" key="1">
    <citation type="journal article" date="2016" name="Sci. Rep.">
        <title>The genome sequence of the outbreeding globe artichoke constructed de novo incorporating a phase-aware low-pass sequencing strategy of F1 progeny.</title>
        <authorList>
            <person name="Scaglione D."/>
            <person name="Reyes-Chin-Wo S."/>
            <person name="Acquadro A."/>
            <person name="Froenicke L."/>
            <person name="Portis E."/>
            <person name="Beitel C."/>
            <person name="Tirone M."/>
            <person name="Mauro R."/>
            <person name="Lo Monaco A."/>
            <person name="Mauromicale G."/>
            <person name="Faccioli P."/>
            <person name="Cattivelli L."/>
            <person name="Rieseberg L."/>
            <person name="Michelmore R."/>
            <person name="Lanteri S."/>
        </authorList>
    </citation>
    <scope>NUCLEOTIDE SEQUENCE [LARGE SCALE GENOMIC DNA]</scope>
    <source>
        <strain evidence="7">2C</strain>
    </source>
</reference>
<dbReference type="Pfam" id="PF03106">
    <property type="entry name" value="WRKY"/>
    <property type="match status" value="1"/>
</dbReference>
<keyword evidence="4" id="KW-0804">Transcription</keyword>
<dbReference type="PANTHER" id="PTHR31282">
    <property type="entry name" value="WRKY TRANSCRIPTION FACTOR 21-RELATED"/>
    <property type="match status" value="1"/>
</dbReference>
<proteinExistence type="predicted"/>
<evidence type="ECO:0000256" key="5">
    <source>
        <dbReference type="ARBA" id="ARBA00023242"/>
    </source>
</evidence>
<dbReference type="STRING" id="59895.A0A103YJ24"/>
<keyword evidence="3" id="KW-0238">DNA-binding</keyword>
<keyword evidence="5" id="KW-0539">Nucleus</keyword>
<feature type="domain" description="WRKY" evidence="6">
    <location>
        <begin position="114"/>
        <end position="184"/>
    </location>
</feature>
<dbReference type="InterPro" id="IPR003657">
    <property type="entry name" value="WRKY_dom"/>
</dbReference>
<dbReference type="SMART" id="SM00774">
    <property type="entry name" value="WRKY"/>
    <property type="match status" value="1"/>
</dbReference>
<keyword evidence="2" id="KW-0805">Transcription regulation</keyword>
<dbReference type="EMBL" id="LEKV01001031">
    <property type="protein sequence ID" value="KVI10026.1"/>
    <property type="molecule type" value="Genomic_DNA"/>
</dbReference>
<organism evidence="7 8">
    <name type="scientific">Cynara cardunculus var. scolymus</name>
    <name type="common">Globe artichoke</name>
    <name type="synonym">Cynara scolymus</name>
    <dbReference type="NCBI Taxonomy" id="59895"/>
    <lineage>
        <taxon>Eukaryota</taxon>
        <taxon>Viridiplantae</taxon>
        <taxon>Streptophyta</taxon>
        <taxon>Embryophyta</taxon>
        <taxon>Tracheophyta</taxon>
        <taxon>Spermatophyta</taxon>
        <taxon>Magnoliopsida</taxon>
        <taxon>eudicotyledons</taxon>
        <taxon>Gunneridae</taxon>
        <taxon>Pentapetalae</taxon>
        <taxon>asterids</taxon>
        <taxon>campanulids</taxon>
        <taxon>Asterales</taxon>
        <taxon>Asteraceae</taxon>
        <taxon>Carduoideae</taxon>
        <taxon>Cardueae</taxon>
        <taxon>Carduinae</taxon>
        <taxon>Cynara</taxon>
    </lineage>
</organism>
<evidence type="ECO:0000313" key="7">
    <source>
        <dbReference type="EMBL" id="KVI10026.1"/>
    </source>
</evidence>
<dbReference type="Gramene" id="KVI10026">
    <property type="protein sequence ID" value="KVI10026"/>
    <property type="gene ID" value="Ccrd_011557"/>
</dbReference>
<evidence type="ECO:0000259" key="6">
    <source>
        <dbReference type="PROSITE" id="PS50811"/>
    </source>
</evidence>
<evidence type="ECO:0000256" key="1">
    <source>
        <dbReference type="ARBA" id="ARBA00004123"/>
    </source>
</evidence>
<name>A0A103YJ24_CYNCS</name>
<accession>A0A103YJ24</accession>
<evidence type="ECO:0000256" key="3">
    <source>
        <dbReference type="ARBA" id="ARBA00023125"/>
    </source>
</evidence>
<protein>
    <recommendedName>
        <fullName evidence="6">WRKY domain-containing protein</fullName>
    </recommendedName>
</protein>
<dbReference type="Gene3D" id="2.20.25.80">
    <property type="entry name" value="WRKY domain"/>
    <property type="match status" value="1"/>
</dbReference>
<dbReference type="SUPFAM" id="SSF118290">
    <property type="entry name" value="WRKY DNA-binding domain"/>
    <property type="match status" value="1"/>
</dbReference>
<dbReference type="GO" id="GO:0043565">
    <property type="term" value="F:sequence-specific DNA binding"/>
    <property type="evidence" value="ECO:0007669"/>
    <property type="project" value="InterPro"/>
</dbReference>
<dbReference type="InterPro" id="IPR036576">
    <property type="entry name" value="WRKY_dom_sf"/>
</dbReference>
<dbReference type="PROSITE" id="PS50811">
    <property type="entry name" value="WRKY"/>
    <property type="match status" value="1"/>
</dbReference>
<evidence type="ECO:0000313" key="8">
    <source>
        <dbReference type="Proteomes" id="UP000243975"/>
    </source>
</evidence>
<gene>
    <name evidence="7" type="ORF">Ccrd_011557</name>
</gene>
<keyword evidence="8" id="KW-1185">Reference proteome</keyword>
<comment type="subcellular location">
    <subcellularLocation>
        <location evidence="1">Nucleus</location>
    </subcellularLocation>
</comment>
<evidence type="ECO:0000256" key="4">
    <source>
        <dbReference type="ARBA" id="ARBA00023163"/>
    </source>
</evidence>
<dbReference type="AlphaFoldDB" id="A0A103YJ24"/>
<dbReference type="InterPro" id="IPR044810">
    <property type="entry name" value="WRKY_plant"/>
</dbReference>
<dbReference type="Proteomes" id="UP000243975">
    <property type="component" value="Unassembled WGS sequence"/>
</dbReference>
<evidence type="ECO:0000256" key="2">
    <source>
        <dbReference type="ARBA" id="ARBA00023015"/>
    </source>
</evidence>